<dbReference type="Pfam" id="PF02142">
    <property type="entry name" value="MGS"/>
    <property type="match status" value="1"/>
</dbReference>
<sequence length="144" mass="16423">MDMIMKKRKNIALIAHDNRKNDLLAWVKANREKLQCHNLYGTGTTSAIISKEAGLDVYGYKSGPLGGDQQIGAKISEGEIDFVLFFWDPMTSQPHDPDVKALLRISVLYDVPVAMNRSTADFLFTSEYMENEYERKIIDYKSRV</sequence>
<organism evidence="4 5">
    <name type="scientific">Dethiosulfatibacter aminovorans DSM 17477</name>
    <dbReference type="NCBI Taxonomy" id="1121476"/>
    <lineage>
        <taxon>Bacteria</taxon>
        <taxon>Bacillati</taxon>
        <taxon>Bacillota</taxon>
        <taxon>Tissierellia</taxon>
        <taxon>Dethiosulfatibacter</taxon>
    </lineage>
</organism>
<dbReference type="EC" id="4.2.3.3" evidence="1"/>
<feature type="binding site" evidence="1">
    <location>
        <position position="16"/>
    </location>
    <ligand>
        <name>substrate</name>
    </ligand>
</feature>
<dbReference type="Proteomes" id="UP000184052">
    <property type="component" value="Unassembled WGS sequence"/>
</dbReference>
<name>A0A1M6AMB1_9FIRM</name>
<proteinExistence type="inferred from homology"/>
<dbReference type="PROSITE" id="PS51855">
    <property type="entry name" value="MGS"/>
    <property type="match status" value="1"/>
</dbReference>
<dbReference type="STRING" id="1121476.SAMN02745751_00173"/>
<feature type="binding site" evidence="1">
    <location>
        <begin position="62"/>
        <end position="63"/>
    </location>
    <ligand>
        <name>substrate</name>
    </ligand>
</feature>
<dbReference type="InterPro" id="IPR018148">
    <property type="entry name" value="Methylglyoxal_synth_AS"/>
</dbReference>
<feature type="binding site" evidence="1">
    <location>
        <position position="20"/>
    </location>
    <ligand>
        <name>substrate</name>
    </ligand>
</feature>
<dbReference type="PANTHER" id="PTHR30492:SF0">
    <property type="entry name" value="METHYLGLYOXAL SYNTHASE"/>
    <property type="match status" value="1"/>
</dbReference>
<dbReference type="InterPro" id="IPR004363">
    <property type="entry name" value="Methylgl_synth"/>
</dbReference>
<dbReference type="AlphaFoldDB" id="A0A1M6AMB1"/>
<dbReference type="CDD" id="cd01422">
    <property type="entry name" value="MGS"/>
    <property type="match status" value="1"/>
</dbReference>
<evidence type="ECO:0000256" key="2">
    <source>
        <dbReference type="PIRSR" id="PIRSR006614-1"/>
    </source>
</evidence>
<dbReference type="SMART" id="SM00851">
    <property type="entry name" value="MGS"/>
    <property type="match status" value="1"/>
</dbReference>
<feature type="binding site" evidence="1">
    <location>
        <position position="95"/>
    </location>
    <ligand>
        <name>substrate</name>
    </ligand>
</feature>
<comment type="function">
    <text evidence="1">Catalyzes the formation of methylglyoxal from dihydroxyacetone phosphate.</text>
</comment>
<dbReference type="HAMAP" id="MF_00549">
    <property type="entry name" value="Methylglyoxal_synth"/>
    <property type="match status" value="1"/>
</dbReference>
<accession>A0A1M6AMB1</accession>
<dbReference type="SUPFAM" id="SSF52335">
    <property type="entry name" value="Methylglyoxal synthase-like"/>
    <property type="match status" value="1"/>
</dbReference>
<dbReference type="GO" id="GO:0005829">
    <property type="term" value="C:cytosol"/>
    <property type="evidence" value="ECO:0007669"/>
    <property type="project" value="TreeGrafter"/>
</dbReference>
<gene>
    <name evidence="1" type="primary">mgsA</name>
    <name evidence="4" type="ORF">SAMN02745751_00173</name>
</gene>
<evidence type="ECO:0000313" key="4">
    <source>
        <dbReference type="EMBL" id="SHI37585.1"/>
    </source>
</evidence>
<dbReference type="NCBIfam" id="TIGR00160">
    <property type="entry name" value="MGSA"/>
    <property type="match status" value="1"/>
</dbReference>
<evidence type="ECO:0000313" key="5">
    <source>
        <dbReference type="Proteomes" id="UP000184052"/>
    </source>
</evidence>
<dbReference type="OrthoDB" id="9787147at2"/>
<dbReference type="EMBL" id="FQZL01000004">
    <property type="protein sequence ID" value="SHI37585.1"/>
    <property type="molecule type" value="Genomic_DNA"/>
</dbReference>
<dbReference type="PROSITE" id="PS01335">
    <property type="entry name" value="METHYLGLYOXAL_SYNTH"/>
    <property type="match status" value="1"/>
</dbReference>
<keyword evidence="1" id="KW-0456">Lyase</keyword>
<dbReference type="GO" id="GO:0008929">
    <property type="term" value="F:methylglyoxal synthase activity"/>
    <property type="evidence" value="ECO:0007669"/>
    <property type="project" value="UniProtKB-UniRule"/>
</dbReference>
<dbReference type="GO" id="GO:0019242">
    <property type="term" value="P:methylglyoxal biosynthetic process"/>
    <property type="evidence" value="ECO:0007669"/>
    <property type="project" value="UniProtKB-UniRule"/>
</dbReference>
<dbReference type="InterPro" id="IPR036914">
    <property type="entry name" value="MGS-like_dom_sf"/>
</dbReference>
<dbReference type="Gene3D" id="3.40.50.1380">
    <property type="entry name" value="Methylglyoxal synthase-like domain"/>
    <property type="match status" value="1"/>
</dbReference>
<comment type="similarity">
    <text evidence="1">Belongs to the methylglyoxal synthase family.</text>
</comment>
<comment type="catalytic activity">
    <reaction evidence="1">
        <text>dihydroxyacetone phosphate = methylglyoxal + phosphate</text>
        <dbReference type="Rhea" id="RHEA:17937"/>
        <dbReference type="ChEBI" id="CHEBI:17158"/>
        <dbReference type="ChEBI" id="CHEBI:43474"/>
        <dbReference type="ChEBI" id="CHEBI:57642"/>
        <dbReference type="EC" id="4.2.3.3"/>
    </reaction>
</comment>
<protein>
    <recommendedName>
        <fullName evidence="1">Methylglyoxal synthase</fullName>
        <shortName evidence="1">MGS</shortName>
        <ecNumber evidence="1">4.2.3.3</ecNumber>
    </recommendedName>
</protein>
<feature type="active site" description="Proton donor/acceptor" evidence="1 2">
    <location>
        <position position="68"/>
    </location>
</feature>
<dbReference type="PANTHER" id="PTHR30492">
    <property type="entry name" value="METHYLGLYOXAL SYNTHASE"/>
    <property type="match status" value="1"/>
</dbReference>
<evidence type="ECO:0000256" key="1">
    <source>
        <dbReference type="HAMAP-Rule" id="MF_00549"/>
    </source>
</evidence>
<feature type="binding site" evidence="1">
    <location>
        <begin position="42"/>
        <end position="45"/>
    </location>
    <ligand>
        <name>substrate</name>
    </ligand>
</feature>
<dbReference type="NCBIfam" id="NF003559">
    <property type="entry name" value="PRK05234.1"/>
    <property type="match status" value="1"/>
</dbReference>
<feature type="domain" description="MGS-like" evidence="3">
    <location>
        <begin position="3"/>
        <end position="144"/>
    </location>
</feature>
<dbReference type="InterPro" id="IPR011607">
    <property type="entry name" value="MGS-like_dom"/>
</dbReference>
<keyword evidence="5" id="KW-1185">Reference proteome</keyword>
<dbReference type="PIRSF" id="PIRSF006614">
    <property type="entry name" value="Methylglyox_syn"/>
    <property type="match status" value="1"/>
</dbReference>
<evidence type="ECO:0000259" key="3">
    <source>
        <dbReference type="PROSITE" id="PS51855"/>
    </source>
</evidence>
<reference evidence="4 5" key="1">
    <citation type="submission" date="2016-11" db="EMBL/GenBank/DDBJ databases">
        <authorList>
            <person name="Jaros S."/>
            <person name="Januszkiewicz K."/>
            <person name="Wedrychowicz H."/>
        </authorList>
    </citation>
    <scope>NUCLEOTIDE SEQUENCE [LARGE SCALE GENOMIC DNA]</scope>
    <source>
        <strain evidence="4 5">DSM 17477</strain>
    </source>
</reference>